<dbReference type="Gene3D" id="2.130.10.10">
    <property type="entry name" value="YVTN repeat-like/Quinoprotein amine dehydrogenase"/>
    <property type="match status" value="1"/>
</dbReference>
<keyword evidence="10" id="KW-1185">Reference proteome</keyword>
<dbReference type="SMART" id="SM00320">
    <property type="entry name" value="WD40"/>
    <property type="match status" value="5"/>
</dbReference>
<evidence type="ECO:0000313" key="10">
    <source>
        <dbReference type="Proteomes" id="UP000054805"/>
    </source>
</evidence>
<feature type="region of interest" description="Disordered" evidence="4">
    <location>
        <begin position="355"/>
        <end position="409"/>
    </location>
</feature>
<evidence type="ECO:0000256" key="4">
    <source>
        <dbReference type="SAM" id="MobiDB-lite"/>
    </source>
</evidence>
<evidence type="ECO:0000313" key="7">
    <source>
        <dbReference type="EMBL" id="KRZ19589.1"/>
    </source>
</evidence>
<dbReference type="InterPro" id="IPR019775">
    <property type="entry name" value="WD40_repeat_CS"/>
</dbReference>
<dbReference type="STRING" id="6337.A0A0V1EF36"/>
<dbReference type="EMBL" id="JYDS01000274">
    <property type="protein sequence ID" value="KRZ19589.1"/>
    <property type="molecule type" value="Genomic_DNA"/>
</dbReference>
<dbReference type="EMBL" id="JYDV01000070">
    <property type="protein sequence ID" value="KRZ36573.1"/>
    <property type="molecule type" value="Genomic_DNA"/>
</dbReference>
<dbReference type="PROSITE" id="PS50082">
    <property type="entry name" value="WD_REPEATS_2"/>
    <property type="match status" value="3"/>
</dbReference>
<feature type="region of interest" description="Disordered" evidence="4">
    <location>
        <begin position="85"/>
        <end position="124"/>
    </location>
</feature>
<feature type="repeat" description="WD" evidence="3">
    <location>
        <begin position="470"/>
        <end position="503"/>
    </location>
</feature>
<evidence type="ECO:0000256" key="1">
    <source>
        <dbReference type="ARBA" id="ARBA00022574"/>
    </source>
</evidence>
<dbReference type="InterPro" id="IPR052803">
    <property type="entry name" value="Cilium-Associated_Jouberin"/>
</dbReference>
<feature type="compositionally biased region" description="Polar residues" evidence="4">
    <location>
        <begin position="385"/>
        <end position="408"/>
    </location>
</feature>
<evidence type="ECO:0000256" key="3">
    <source>
        <dbReference type="PROSITE-ProRule" id="PRU00221"/>
    </source>
</evidence>
<dbReference type="Proteomes" id="UP000054815">
    <property type="component" value="Unassembled WGS sequence"/>
</dbReference>
<proteinExistence type="predicted"/>
<dbReference type="Proteomes" id="UP000054805">
    <property type="component" value="Unassembled WGS sequence"/>
</dbReference>
<dbReference type="PANTHER" id="PTHR44499:SF1">
    <property type="entry name" value="JOUBERIN"/>
    <property type="match status" value="1"/>
</dbReference>
<keyword evidence="1 3" id="KW-0853">WD repeat</keyword>
<dbReference type="InterPro" id="IPR015943">
    <property type="entry name" value="WD40/YVTN_repeat-like_dom_sf"/>
</dbReference>
<keyword evidence="2" id="KW-0677">Repeat</keyword>
<feature type="compositionally biased region" description="Polar residues" evidence="4">
    <location>
        <begin position="367"/>
        <end position="378"/>
    </location>
</feature>
<dbReference type="Pfam" id="PF00400">
    <property type="entry name" value="WD40"/>
    <property type="match status" value="3"/>
</dbReference>
<evidence type="ECO:0000313" key="6">
    <source>
        <dbReference type="EMBL" id="KRY72421.1"/>
    </source>
</evidence>
<evidence type="ECO:0000313" key="9">
    <source>
        <dbReference type="Proteomes" id="UP000054632"/>
    </source>
</evidence>
<dbReference type="EMBL" id="JYDU01000174">
    <property type="protein sequence ID" value="KRX90166.1"/>
    <property type="molecule type" value="Genomic_DNA"/>
</dbReference>
<accession>A0A0V1EF36</accession>
<dbReference type="PROSITE" id="PS50294">
    <property type="entry name" value="WD_REPEATS_REGION"/>
    <property type="match status" value="1"/>
</dbReference>
<gene>
    <name evidence="6" type="primary">Ahi1</name>
    <name evidence="6" type="ORF">T4A_4337</name>
    <name evidence="7" type="ORF">T4B_14307</name>
    <name evidence="8" type="ORF">T4C_5242</name>
    <name evidence="5" type="ORF">T4E_7402</name>
</gene>
<protein>
    <submittedName>
        <fullName evidence="6">Jouberin</fullName>
    </submittedName>
</protein>
<organism evidence="6 9">
    <name type="scientific">Trichinella pseudospiralis</name>
    <name type="common">Parasitic roundworm</name>
    <dbReference type="NCBI Taxonomy" id="6337"/>
    <lineage>
        <taxon>Eukaryota</taxon>
        <taxon>Metazoa</taxon>
        <taxon>Ecdysozoa</taxon>
        <taxon>Nematoda</taxon>
        <taxon>Enoplea</taxon>
        <taxon>Dorylaimia</taxon>
        <taxon>Trichinellida</taxon>
        <taxon>Trichinellidae</taxon>
        <taxon>Trichinella</taxon>
    </lineage>
</organism>
<name>A0A0V1EF36_TRIPS</name>
<dbReference type="InterPro" id="IPR001680">
    <property type="entry name" value="WD40_rpt"/>
</dbReference>
<dbReference type="GO" id="GO:0044458">
    <property type="term" value="P:motile cilium assembly"/>
    <property type="evidence" value="ECO:0007669"/>
    <property type="project" value="TreeGrafter"/>
</dbReference>
<dbReference type="PANTHER" id="PTHR44499">
    <property type="entry name" value="JOUBERIN"/>
    <property type="match status" value="1"/>
</dbReference>
<dbReference type="AlphaFoldDB" id="A0A0V1EF36"/>
<reference evidence="9 10" key="1">
    <citation type="submission" date="2015-01" db="EMBL/GenBank/DDBJ databases">
        <title>Evolution of Trichinella species and genotypes.</title>
        <authorList>
            <person name="Korhonen P.K."/>
            <person name="Edoardo P."/>
            <person name="Giuseppe L.R."/>
            <person name="Gasser R.B."/>
        </authorList>
    </citation>
    <scope>NUCLEOTIDE SEQUENCE [LARGE SCALE GENOMIC DNA]</scope>
    <source>
        <strain evidence="6">ISS13</strain>
        <strain evidence="5">ISS141</strain>
        <strain evidence="8">ISS176</strain>
        <strain evidence="7">ISS588</strain>
    </source>
</reference>
<feature type="compositionally biased region" description="Polar residues" evidence="4">
    <location>
        <begin position="97"/>
        <end position="116"/>
    </location>
</feature>
<evidence type="ECO:0000313" key="8">
    <source>
        <dbReference type="EMBL" id="KRZ36573.1"/>
    </source>
</evidence>
<dbReference type="PROSITE" id="PS00678">
    <property type="entry name" value="WD_REPEATS_1"/>
    <property type="match status" value="1"/>
</dbReference>
<feature type="repeat" description="WD" evidence="3">
    <location>
        <begin position="511"/>
        <end position="543"/>
    </location>
</feature>
<dbReference type="Proteomes" id="UP000054826">
    <property type="component" value="Unassembled WGS sequence"/>
</dbReference>
<sequence length="800" mass="90831">MDIRKIVRHIKNKHKKDNELSLQQPLTKHDAKLEDNFATVETKLENTDEPQTKQTEDLILMSTDFNNEELPLVDVDKKDAITESNNIPADIRPENGANWSTTPVQNTDAKNSSPTDSPKKLKNNKTSSVGICKFGNDEGKCLLGVLVHRTDRLKQKCYITHPVVKVYLMNEASRSYFEKDEMTLGIESRNDFTAKQRDRIIPQCTQPSKFLVNNEPSPFWNELLLFKASYNYVTNPDHHALLLFEILDYEDNDDTRSKLTKPTPPTTANNCNRWIRIAWAFLKLSSRVGKVNVGTPVRLQLYKAAKEININDENRPEVYSFYANGIRNKYPGTLYVTIKMVMTTITKSTIAFNEESADHQSTDNEDANLQQSTHNTDSNAEKENQQQPSPEINESNLRSSNMEISTRKQPAPLKCKIPKKLVATLCAGRNGSISVKFSPDGQYLAYAHSDISECVISIYQPFKEKLLGQLVGHTGLIYELFWSDDSSLLLSASADCTARLWEIGNRNCCQIIAHPSYVYCARFYPKQNQYIFTGCFDKRIRIWYCPAARSSASVIHAKLITTLEWHPSFVNSIVFSHDGQTMYSGDGNGLLLVWRCCTNGVENWTVQKEIWYDKEMIKKIPINALHLTNTSQLLCVHYRDGVMKIFETASYSVLKVCGKSSFISICTKGEISPCGQLYFSGNDRGSVTVWNLKFGKEIFKTAHFGTASYEFPTPWENHTVICVSFHPFENWIAFAVCGEMQPLFLYAAVEDNIGRRSVAESTVSSSNTENLQFDTIRADLILKRQKLLSLTDAKIKLIDR</sequence>
<comment type="caution">
    <text evidence="6">The sequence shown here is derived from an EMBL/GenBank/DDBJ whole genome shotgun (WGS) entry which is preliminary data.</text>
</comment>
<dbReference type="GO" id="GO:0036064">
    <property type="term" value="C:ciliary basal body"/>
    <property type="evidence" value="ECO:0007669"/>
    <property type="project" value="TreeGrafter"/>
</dbReference>
<dbReference type="SUPFAM" id="SSF50978">
    <property type="entry name" value="WD40 repeat-like"/>
    <property type="match status" value="1"/>
</dbReference>
<feature type="repeat" description="WD" evidence="3">
    <location>
        <begin position="563"/>
        <end position="594"/>
    </location>
</feature>
<dbReference type="InterPro" id="IPR036322">
    <property type="entry name" value="WD40_repeat_dom_sf"/>
</dbReference>
<dbReference type="Proteomes" id="UP000054632">
    <property type="component" value="Unassembled WGS sequence"/>
</dbReference>
<evidence type="ECO:0000313" key="5">
    <source>
        <dbReference type="EMBL" id="KRX90166.1"/>
    </source>
</evidence>
<evidence type="ECO:0000256" key="2">
    <source>
        <dbReference type="ARBA" id="ARBA00022737"/>
    </source>
</evidence>
<dbReference type="EMBL" id="JYDR01000045">
    <property type="protein sequence ID" value="KRY72421.1"/>
    <property type="molecule type" value="Genomic_DNA"/>
</dbReference>